<gene>
    <name evidence="1" type="ORF">PAM7971_01974</name>
</gene>
<proteinExistence type="predicted"/>
<evidence type="ECO:0000313" key="2">
    <source>
        <dbReference type="Proteomes" id="UP000193307"/>
    </source>
</evidence>
<dbReference type="EMBL" id="FWFW01000005">
    <property type="protein sequence ID" value="SLN41993.1"/>
    <property type="molecule type" value="Genomic_DNA"/>
</dbReference>
<dbReference type="Proteomes" id="UP000193307">
    <property type="component" value="Unassembled WGS sequence"/>
</dbReference>
<reference evidence="1 2" key="1">
    <citation type="submission" date="2017-03" db="EMBL/GenBank/DDBJ databases">
        <authorList>
            <person name="Afonso C.L."/>
            <person name="Miller P.J."/>
            <person name="Scott M.A."/>
            <person name="Spackman E."/>
            <person name="Goraichik I."/>
            <person name="Dimitrov K.M."/>
            <person name="Suarez D.L."/>
            <person name="Swayne D.E."/>
        </authorList>
    </citation>
    <scope>NUCLEOTIDE SEQUENCE [LARGE SCALE GENOMIC DNA]</scope>
    <source>
        <strain evidence="1 2">CECT 7971</strain>
    </source>
</reference>
<protein>
    <submittedName>
        <fullName evidence="1">Uncharacterized protein</fullName>
    </submittedName>
</protein>
<dbReference type="RefSeq" id="WP_085849114.1">
    <property type="nucleotide sequence ID" value="NZ_FNZV01000004.1"/>
</dbReference>
<sequence>MAQLSACARAESSACQQGFYFDVTFGARQTKVALGMPLKYRLYRAFQVHVARAKENKRHIHVG</sequence>
<evidence type="ECO:0000313" key="1">
    <source>
        <dbReference type="EMBL" id="SLN41993.1"/>
    </source>
</evidence>
<dbReference type="AlphaFoldDB" id="A0A1Y5SLU7"/>
<keyword evidence="2" id="KW-1185">Reference proteome</keyword>
<organism evidence="1 2">
    <name type="scientific">Pacificibacter marinus</name>
    <dbReference type="NCBI Taxonomy" id="658057"/>
    <lineage>
        <taxon>Bacteria</taxon>
        <taxon>Pseudomonadati</taxon>
        <taxon>Pseudomonadota</taxon>
        <taxon>Alphaproteobacteria</taxon>
        <taxon>Rhodobacterales</taxon>
        <taxon>Roseobacteraceae</taxon>
        <taxon>Pacificibacter</taxon>
    </lineage>
</organism>
<accession>A0A1Y5SLU7</accession>
<name>A0A1Y5SLU7_9RHOB</name>